<feature type="active site" evidence="1">
    <location>
        <position position="258"/>
    </location>
</feature>
<reference evidence="5" key="2">
    <citation type="submission" date="2009-11" db="EMBL/GenBank/DDBJ databases">
        <title>The Genome Sequence of Allomyces macrogynus strain ATCC 38327.</title>
        <authorList>
            <consortium name="The Broad Institute Genome Sequencing Platform"/>
            <person name="Russ C."/>
            <person name="Cuomo C."/>
            <person name="Shea T."/>
            <person name="Young S.K."/>
            <person name="Zeng Q."/>
            <person name="Koehrsen M."/>
            <person name="Haas B."/>
            <person name="Borodovsky M."/>
            <person name="Guigo R."/>
            <person name="Alvarado L."/>
            <person name="Berlin A."/>
            <person name="Borenstein D."/>
            <person name="Chen Z."/>
            <person name="Engels R."/>
            <person name="Freedman E."/>
            <person name="Gellesch M."/>
            <person name="Goldberg J."/>
            <person name="Griggs A."/>
            <person name="Gujja S."/>
            <person name="Heiman D."/>
            <person name="Hepburn T."/>
            <person name="Howarth C."/>
            <person name="Jen D."/>
            <person name="Larson L."/>
            <person name="Lewis B."/>
            <person name="Mehta T."/>
            <person name="Park D."/>
            <person name="Pearson M."/>
            <person name="Roberts A."/>
            <person name="Saif S."/>
            <person name="Shenoy N."/>
            <person name="Sisk P."/>
            <person name="Stolte C."/>
            <person name="Sykes S."/>
            <person name="Walk T."/>
            <person name="White J."/>
            <person name="Yandava C."/>
            <person name="Burger G."/>
            <person name="Gray M.W."/>
            <person name="Holland P.W.H."/>
            <person name="King N."/>
            <person name="Lang F.B.F."/>
            <person name="Roger A.J."/>
            <person name="Ruiz-Trillo I."/>
            <person name="Lander E."/>
            <person name="Nusbaum C."/>
        </authorList>
    </citation>
    <scope>NUCLEOTIDE SEQUENCE [LARGE SCALE GENOMIC DNA]</scope>
    <source>
        <strain evidence="5">ATCC 38327</strain>
    </source>
</reference>
<dbReference type="SUPFAM" id="SSF55486">
    <property type="entry name" value="Metalloproteases ('zincins'), catalytic domain"/>
    <property type="match status" value="1"/>
</dbReference>
<evidence type="ECO:0000256" key="1">
    <source>
        <dbReference type="PROSITE-ProRule" id="PRU00276"/>
    </source>
</evidence>
<dbReference type="GO" id="GO:0004222">
    <property type="term" value="F:metalloendopeptidase activity"/>
    <property type="evidence" value="ECO:0007669"/>
    <property type="project" value="InterPro"/>
</dbReference>
<proteinExistence type="predicted"/>
<dbReference type="Gene3D" id="3.40.390.10">
    <property type="entry name" value="Collagenase (Catalytic Domain)"/>
    <property type="match status" value="1"/>
</dbReference>
<organism evidence="4 5">
    <name type="scientific">Allomyces macrogynus (strain ATCC 38327)</name>
    <name type="common">Allomyces javanicus var. macrogynus</name>
    <dbReference type="NCBI Taxonomy" id="578462"/>
    <lineage>
        <taxon>Eukaryota</taxon>
        <taxon>Fungi</taxon>
        <taxon>Fungi incertae sedis</taxon>
        <taxon>Blastocladiomycota</taxon>
        <taxon>Blastocladiomycetes</taxon>
        <taxon>Blastocladiales</taxon>
        <taxon>Blastocladiaceae</taxon>
        <taxon>Allomyces</taxon>
    </lineage>
</organism>
<name>A0A0L0SYY0_ALLM3</name>
<feature type="domain" description="Peptidase M12B" evidence="3">
    <location>
        <begin position="113"/>
        <end position="306"/>
    </location>
</feature>
<dbReference type="STRING" id="578462.A0A0L0SYY0"/>
<keyword evidence="1" id="KW-0479">Metal-binding</keyword>
<keyword evidence="1" id="KW-0862">Zinc</keyword>
<evidence type="ECO:0000313" key="4">
    <source>
        <dbReference type="EMBL" id="KNE67712.1"/>
    </source>
</evidence>
<sequence length="365" mass="40872">MHGVIHFNETHRYAIRPDAAALLSTRQARDPDSALARPHQLIRDSGAGRDGSGAAATNHHFCNHKTIDDVDQQLDEETRVEAEHMRRDASALRSAAIMGGAPTVKKRGLETNKGVEMMVVSDYERYQVWGNQTELSILVFVNNVDSLLRSNKILPDPYTLRATLVGTYTATSPMWAPSNATVNEIHVQFCQWRRDWMTDPAFAGTFIATTAHTQLLTGRSLGGVLWVSGMCYSLYSCSVAPGVKIPVMAGLGMGMTHELAHNLGAYHDNIGMSTCNSTDYIKSPYYCGSCQQQPAAFSNCSINEMRTQRSSRPRRGVRLGRPVPRQRVLHHVMHMACRCRVRQHERRVLPRVPTHARYDRVPHKR</sequence>
<dbReference type="EMBL" id="GG745354">
    <property type="protein sequence ID" value="KNE67712.1"/>
    <property type="molecule type" value="Genomic_DNA"/>
</dbReference>
<dbReference type="GO" id="GO:0006508">
    <property type="term" value="P:proteolysis"/>
    <property type="evidence" value="ECO:0007669"/>
    <property type="project" value="InterPro"/>
</dbReference>
<dbReference type="GO" id="GO:0046872">
    <property type="term" value="F:metal ion binding"/>
    <property type="evidence" value="ECO:0007669"/>
    <property type="project" value="UniProtKB-KW"/>
</dbReference>
<dbReference type="Proteomes" id="UP000054350">
    <property type="component" value="Unassembled WGS sequence"/>
</dbReference>
<evidence type="ECO:0000259" key="3">
    <source>
        <dbReference type="PROSITE" id="PS50215"/>
    </source>
</evidence>
<accession>A0A0L0SYY0</accession>
<evidence type="ECO:0000256" key="2">
    <source>
        <dbReference type="SAM" id="MobiDB-lite"/>
    </source>
</evidence>
<protein>
    <recommendedName>
        <fullName evidence="3">Peptidase M12B domain-containing protein</fullName>
    </recommendedName>
</protein>
<dbReference type="Pfam" id="PF01421">
    <property type="entry name" value="Reprolysin"/>
    <property type="match status" value="1"/>
</dbReference>
<dbReference type="VEuPathDB" id="FungiDB:AMAG_12444"/>
<keyword evidence="5" id="KW-1185">Reference proteome</keyword>
<comment type="caution">
    <text evidence="1">Lacks conserved residue(s) required for the propagation of feature annotation.</text>
</comment>
<dbReference type="InterPro" id="IPR001590">
    <property type="entry name" value="Peptidase_M12B"/>
</dbReference>
<dbReference type="PANTHER" id="PTHR11905">
    <property type="entry name" value="ADAM A DISINTEGRIN AND METALLOPROTEASE DOMAIN"/>
    <property type="match status" value="1"/>
</dbReference>
<feature type="binding site" evidence="1">
    <location>
        <position position="261"/>
    </location>
    <ligand>
        <name>Zn(2+)</name>
        <dbReference type="ChEBI" id="CHEBI:29105"/>
        <note>catalytic</note>
    </ligand>
</feature>
<feature type="binding site" evidence="1">
    <location>
        <position position="267"/>
    </location>
    <ligand>
        <name>Zn(2+)</name>
        <dbReference type="ChEBI" id="CHEBI:29105"/>
        <note>catalytic</note>
    </ligand>
</feature>
<dbReference type="OrthoDB" id="5951731at2759"/>
<dbReference type="AlphaFoldDB" id="A0A0L0SYY0"/>
<dbReference type="PANTHER" id="PTHR11905:SF159">
    <property type="entry name" value="ADAM METALLOPROTEASE"/>
    <property type="match status" value="1"/>
</dbReference>
<feature type="region of interest" description="Disordered" evidence="2">
    <location>
        <begin position="29"/>
        <end position="58"/>
    </location>
</feature>
<dbReference type="InterPro" id="IPR024079">
    <property type="entry name" value="MetalloPept_cat_dom_sf"/>
</dbReference>
<evidence type="ECO:0000313" key="5">
    <source>
        <dbReference type="Proteomes" id="UP000054350"/>
    </source>
</evidence>
<gene>
    <name evidence="4" type="ORF">AMAG_12444</name>
</gene>
<reference evidence="4 5" key="1">
    <citation type="submission" date="2009-11" db="EMBL/GenBank/DDBJ databases">
        <title>Annotation of Allomyces macrogynus ATCC 38327.</title>
        <authorList>
            <consortium name="The Broad Institute Genome Sequencing Platform"/>
            <person name="Russ C."/>
            <person name="Cuomo C."/>
            <person name="Burger G."/>
            <person name="Gray M.W."/>
            <person name="Holland P.W.H."/>
            <person name="King N."/>
            <person name="Lang F.B.F."/>
            <person name="Roger A.J."/>
            <person name="Ruiz-Trillo I."/>
            <person name="Young S.K."/>
            <person name="Zeng Q."/>
            <person name="Gargeya S."/>
            <person name="Fitzgerald M."/>
            <person name="Haas B."/>
            <person name="Abouelleil A."/>
            <person name="Alvarado L."/>
            <person name="Arachchi H.M."/>
            <person name="Berlin A."/>
            <person name="Chapman S.B."/>
            <person name="Gearin G."/>
            <person name="Goldberg J."/>
            <person name="Griggs A."/>
            <person name="Gujja S."/>
            <person name="Hansen M."/>
            <person name="Heiman D."/>
            <person name="Howarth C."/>
            <person name="Larimer J."/>
            <person name="Lui A."/>
            <person name="MacDonald P.J.P."/>
            <person name="McCowen C."/>
            <person name="Montmayeur A."/>
            <person name="Murphy C."/>
            <person name="Neiman D."/>
            <person name="Pearson M."/>
            <person name="Priest M."/>
            <person name="Roberts A."/>
            <person name="Saif S."/>
            <person name="Shea T."/>
            <person name="Sisk P."/>
            <person name="Stolte C."/>
            <person name="Sykes S."/>
            <person name="Wortman J."/>
            <person name="Nusbaum C."/>
            <person name="Birren B."/>
        </authorList>
    </citation>
    <scope>NUCLEOTIDE SEQUENCE [LARGE SCALE GENOMIC DNA]</scope>
    <source>
        <strain evidence="4 5">ATCC 38327</strain>
    </source>
</reference>
<dbReference type="PROSITE" id="PS50215">
    <property type="entry name" value="ADAM_MEPRO"/>
    <property type="match status" value="1"/>
</dbReference>
<feature type="binding site" evidence="1">
    <location>
        <position position="257"/>
    </location>
    <ligand>
        <name>Zn(2+)</name>
        <dbReference type="ChEBI" id="CHEBI:29105"/>
        <note>catalytic</note>
    </ligand>
</feature>